<evidence type="ECO:0000313" key="2">
    <source>
        <dbReference type="EMBL" id="CRZ00739.1"/>
    </source>
</evidence>
<dbReference type="EMBL" id="HACM01000297">
    <property type="protein sequence ID" value="CRZ00739.1"/>
    <property type="molecule type" value="Transcribed_RNA"/>
</dbReference>
<feature type="compositionally biased region" description="Acidic residues" evidence="1">
    <location>
        <begin position="20"/>
        <end position="29"/>
    </location>
</feature>
<proteinExistence type="predicted"/>
<protein>
    <recommendedName>
        <fullName evidence="3">Geminivirus AL1 replication-associated protein catalytic domain-containing protein</fullName>
    </recommendedName>
</protein>
<sequence length="339" mass="37428">MASQASTEDRSAPNRLTTDCVDDESSGDVEDFEDAANYQQVVALGDTDTEDLAAFKSDKINRKRKRPKQTGTKYIPAEVSPADRVILKSITKEPQKGFAFRGTRLFATWPKCDTLPASVIDKTWRQFPHDIERAVVKQEAQKDGTWHLHALIIFRPRHRQSLKSAEKLDALAGKRGRYLTASSQHHVLKYLLKDCSTGLLAYDGANGESPHEWLACLANKFNPHAVRTADLIASGAQKTEIGHELSGCLLKDPAKWPSITTTKTLRQSSPHPTTRQSSPCSIGFNSTISLLVSPCEIPILPSTSHGSRYISTLGHRPTWGRRSFSTASDGSSAFTICQR</sequence>
<feature type="region of interest" description="Disordered" evidence="1">
    <location>
        <begin position="1"/>
        <end position="29"/>
    </location>
</feature>
<dbReference type="SUPFAM" id="SSF55464">
    <property type="entry name" value="Origin of replication-binding domain, RBD-like"/>
    <property type="match status" value="1"/>
</dbReference>
<dbReference type="AlphaFoldDB" id="A0A0H5QYU1"/>
<accession>A0A0H5QYU1</accession>
<organism evidence="2">
    <name type="scientific">Spongospora subterranea</name>
    <dbReference type="NCBI Taxonomy" id="70186"/>
    <lineage>
        <taxon>Eukaryota</taxon>
        <taxon>Sar</taxon>
        <taxon>Rhizaria</taxon>
        <taxon>Endomyxa</taxon>
        <taxon>Phytomyxea</taxon>
        <taxon>Plasmodiophorida</taxon>
        <taxon>Plasmodiophoridae</taxon>
        <taxon>Spongospora</taxon>
    </lineage>
</organism>
<name>A0A0H5QYU1_9EUKA</name>
<evidence type="ECO:0000256" key="1">
    <source>
        <dbReference type="SAM" id="MobiDB-lite"/>
    </source>
</evidence>
<evidence type="ECO:0008006" key="3">
    <source>
        <dbReference type="Google" id="ProtNLM"/>
    </source>
</evidence>
<dbReference type="Gene3D" id="3.40.1310.20">
    <property type="match status" value="1"/>
</dbReference>
<reference evidence="2" key="1">
    <citation type="submission" date="2015-04" db="EMBL/GenBank/DDBJ databases">
        <title>The genome sequence of the plant pathogenic Rhizarian Plasmodiophora brassicae reveals insights in its biotrophic life cycle and the origin of chitin synthesis.</title>
        <authorList>
            <person name="Schwelm A."/>
            <person name="Fogelqvist J."/>
            <person name="Knaust A."/>
            <person name="Julke S."/>
            <person name="Lilja T."/>
            <person name="Dhandapani V."/>
            <person name="Bonilla-Rosso G."/>
            <person name="Karlsson M."/>
            <person name="Shevchenko A."/>
            <person name="Choi S.R."/>
            <person name="Kim H.G."/>
            <person name="Park J.Y."/>
            <person name="Lim Y.P."/>
            <person name="Ludwig-Muller J."/>
            <person name="Dixelius C."/>
        </authorList>
    </citation>
    <scope>NUCLEOTIDE SEQUENCE</scope>
    <source>
        <tissue evidence="2">Potato root galls</tissue>
    </source>
</reference>